<dbReference type="Pfam" id="PF26628">
    <property type="entry name" value="DUF8202"/>
    <property type="match status" value="1"/>
</dbReference>
<dbReference type="SMART" id="SM00560">
    <property type="entry name" value="LamGL"/>
    <property type="match status" value="1"/>
</dbReference>
<keyword evidence="2" id="KW-1015">Disulfide bond</keyword>
<evidence type="ECO:0000256" key="1">
    <source>
        <dbReference type="ARBA" id="ARBA00022729"/>
    </source>
</evidence>
<dbReference type="EMBL" id="JBHSQB010000007">
    <property type="protein sequence ID" value="MFC6096769.1"/>
    <property type="molecule type" value="Genomic_DNA"/>
</dbReference>
<proteinExistence type="predicted"/>
<dbReference type="SUPFAM" id="SSF49899">
    <property type="entry name" value="Concanavalin A-like lectins/glucanases"/>
    <property type="match status" value="1"/>
</dbReference>
<comment type="caution">
    <text evidence="4">The sequence shown here is derived from an EMBL/GenBank/DDBJ whole genome shotgun (WGS) entry which is preliminary data.</text>
</comment>
<sequence length="1517" mass="165994">MKKTYPLTRELLLAVIFMLCTFQGRSQTVLNQEKFESGNTGIWTVGSTNVATQTTLPYNGANSVRFRGTTNMTLTSNSLAVNITPYNKIDIKFFLASSSNNSGETMILQYRDVATNAWQNVKTVMVRTSGGATRDINVTNRYHAYHATLLNTNFNFLATGQFRFIANLADANRFLYLDNISIIGTTFTTPSRGPGGITANLETWLKADKINGTNVDADNSTINSWQDLGKGNDASVIDDENVSLTNKPIFKNNPTNNVNFNPVVYFNNDNLSARDYTGLTNRAELNATGGFFSQDQFIVVINENGTTLSNSSGVRDVFCGQEVNTQTYEEDISGIGFGDYSLRLDQEIISYCIGNSPVDGSGNPVAEASRGYGIAQTGAATYTNLLGIINARQNLATTPTAQQLFYNGLSITNKEVGAPQYRSYSNRRFWIGRSQAFNGSFNGRIAEAITYSARKNDASERRRIESYLAIKYGITLGTNGVSMDYQNSEGNVIWNQNNNIGYNFNIAGIGRDDLADLTQKQSRSSNSAAEVAIGLGEVATTNTANTNTFSVDKAFLVWGSNNAALTLTGTTTTSVTLGSSITTNFIPALRKYKIVETGGEVAQTVVSIPQSSFSTLTRTGSQEYVMIVSSTANFASADIIDVVPMTTNGTNYETWYDFDATKFFSFGVANISTTKYRLENDNSDFVVGEKDVNLNNAFTVSSWIRTTNNNGVFVAKSGAYQFYVNNNGKVVGNWNNADRVVSNATVTTGRWHYVTIAFASGTAKIYIDGVLDATATGQPTPATNSSNFSIGGVWTSKASITSRFLGDIDEIRIWTNELTETQLRFIMNQEILKSATNTFGKVIPNTITKNDIATLSWNNLQAYYDMNTLYGTCIKDLSDNNRYARIKYLNPDNNIIAGQTAPLPYVSSTNGLWQNTATWSNGAVQNIANSPSLVTPSINIDWNIVQTQNAVESQGNKTLLGLIVSSNTLSATNDSKIEVSHYLDLDGKIDLVGESQLIQTLNSDLDVTSFGSIERDQQGTKIIYDYNYWCSPVGTPNTTSNNNSYTVNGVFKDGTTTTPTNINWVSGYNGSPTSPITLASFWIYRFQSAAGDYANWVYTGPNGTLNAAQGFTLKGSGAATANQNYTFVGKPNNGLIQFSIGANLINLTGNPYASAMDAQAFISANNVSTTGTLYFWDHFGGGTHNLMGYQGGYATYNNLGGVVAMSHPSLSNVGPGTKQPRRYVAVGQGFFIQASAAGGNVIFNNNQRAFFKEDGTNSVMFRNGNQTSNIPEVDYFMDNSEDEIQEDNQFMKIRLGYKTKDDYRRQVLLGFANENATSEIDPGYDAVTMDDQENDMYFLHGDKRLIIQGDGFFNINNSYQIGIKSSGVGTVKFAIDEIENFDENQPVYIFDSLTAIYHNIKTETFQIELPEGTFDERFSLRFTNGENLGTETPTFLNGIQVAFTSNNNVLHIKNQLVDTTVNSATLFSILGQKLGTYDVENQAQQSIQIPISNISAGTYIVKIETTNGNLSKKIIIK</sequence>
<name>A0ABW1PND5_9FLAO</name>
<dbReference type="Pfam" id="PF18962">
    <property type="entry name" value="Por_Secre_tail"/>
    <property type="match status" value="1"/>
</dbReference>
<dbReference type="PANTHER" id="PTHR42535">
    <property type="entry name" value="OOKINETE PROTEIN, PUTATIVE-RELATED"/>
    <property type="match status" value="1"/>
</dbReference>
<evidence type="ECO:0000259" key="3">
    <source>
        <dbReference type="SMART" id="SM00560"/>
    </source>
</evidence>
<protein>
    <submittedName>
        <fullName evidence="4">LamG-like jellyroll fold domain-containing protein</fullName>
    </submittedName>
</protein>
<evidence type="ECO:0000313" key="4">
    <source>
        <dbReference type="EMBL" id="MFC6096769.1"/>
    </source>
</evidence>
<reference evidence="5" key="1">
    <citation type="journal article" date="2019" name="Int. J. Syst. Evol. Microbiol.">
        <title>The Global Catalogue of Microorganisms (GCM) 10K type strain sequencing project: providing services to taxonomists for standard genome sequencing and annotation.</title>
        <authorList>
            <consortium name="The Broad Institute Genomics Platform"/>
            <consortium name="The Broad Institute Genome Sequencing Center for Infectious Disease"/>
            <person name="Wu L."/>
            <person name="Ma J."/>
        </authorList>
    </citation>
    <scope>NUCLEOTIDE SEQUENCE [LARGE SCALE GENOMIC DNA]</scope>
    <source>
        <strain evidence="5">CCUG 49679</strain>
    </source>
</reference>
<dbReference type="InterPro" id="IPR026444">
    <property type="entry name" value="Secre_tail"/>
</dbReference>
<keyword evidence="1" id="KW-0732">Signal</keyword>
<dbReference type="Pfam" id="PF13385">
    <property type="entry name" value="Laminin_G_3"/>
    <property type="match status" value="1"/>
</dbReference>
<evidence type="ECO:0000256" key="2">
    <source>
        <dbReference type="ARBA" id="ARBA00023157"/>
    </source>
</evidence>
<dbReference type="InterPro" id="IPR058515">
    <property type="entry name" value="DUF8202"/>
</dbReference>
<organism evidence="4 5">
    <name type="scientific">Flavobacterium qiangtangense</name>
    <dbReference type="NCBI Taxonomy" id="1442595"/>
    <lineage>
        <taxon>Bacteria</taxon>
        <taxon>Pseudomonadati</taxon>
        <taxon>Bacteroidota</taxon>
        <taxon>Flavobacteriia</taxon>
        <taxon>Flavobacteriales</taxon>
        <taxon>Flavobacteriaceae</taxon>
        <taxon>Flavobacterium</taxon>
    </lineage>
</organism>
<evidence type="ECO:0000313" key="5">
    <source>
        <dbReference type="Proteomes" id="UP001596287"/>
    </source>
</evidence>
<dbReference type="Gene3D" id="2.60.120.200">
    <property type="match status" value="1"/>
</dbReference>
<keyword evidence="5" id="KW-1185">Reference proteome</keyword>
<dbReference type="RefSeq" id="WP_379791634.1">
    <property type="nucleotide sequence ID" value="NZ_JBHSQB010000007.1"/>
</dbReference>
<dbReference type="Proteomes" id="UP001596287">
    <property type="component" value="Unassembled WGS sequence"/>
</dbReference>
<gene>
    <name evidence="4" type="ORF">ACFPVY_08930</name>
</gene>
<dbReference type="InterPro" id="IPR006558">
    <property type="entry name" value="LamG-like"/>
</dbReference>
<feature type="domain" description="LamG-like jellyroll fold" evidence="3">
    <location>
        <begin position="696"/>
        <end position="821"/>
    </location>
</feature>
<dbReference type="PANTHER" id="PTHR42535:SF2">
    <property type="entry name" value="CHROMOSOME UNDETERMINED SCAFFOLD_146, WHOLE GENOME SHOTGUN SEQUENCE"/>
    <property type="match status" value="1"/>
</dbReference>
<accession>A0ABW1PND5</accession>
<dbReference type="NCBIfam" id="TIGR04183">
    <property type="entry name" value="Por_Secre_tail"/>
    <property type="match status" value="1"/>
</dbReference>
<dbReference type="InterPro" id="IPR013320">
    <property type="entry name" value="ConA-like_dom_sf"/>
</dbReference>